<comment type="similarity">
    <text evidence="1 9 10">Belongs to the ferrochelatase family.</text>
</comment>
<keyword evidence="7 9" id="KW-0627">Porphyrin biosynthesis</keyword>
<evidence type="ECO:0000256" key="4">
    <source>
        <dbReference type="ARBA" id="ARBA00023004"/>
    </source>
</evidence>
<dbReference type="GO" id="GO:0005737">
    <property type="term" value="C:cytoplasm"/>
    <property type="evidence" value="ECO:0007669"/>
    <property type="project" value="UniProtKB-SubCell"/>
</dbReference>
<dbReference type="PANTHER" id="PTHR11108">
    <property type="entry name" value="FERROCHELATASE"/>
    <property type="match status" value="1"/>
</dbReference>
<keyword evidence="3 9" id="KW-0479">Metal-binding</keyword>
<dbReference type="InterPro" id="IPR033659">
    <property type="entry name" value="Ferrochelatase_N"/>
</dbReference>
<dbReference type="AlphaFoldDB" id="A0A437JDI1"/>
<evidence type="ECO:0000256" key="7">
    <source>
        <dbReference type="ARBA" id="ARBA00023244"/>
    </source>
</evidence>
<comment type="caution">
    <text evidence="11">The sequence shown here is derived from an EMBL/GenBank/DDBJ whole genome shotgun (WGS) entry which is preliminary data.</text>
</comment>
<dbReference type="GO" id="GO:0006783">
    <property type="term" value="P:heme biosynthetic process"/>
    <property type="evidence" value="ECO:0007669"/>
    <property type="project" value="UniProtKB-UniRule"/>
</dbReference>
<dbReference type="HAMAP" id="MF_00323">
    <property type="entry name" value="Ferrochelatase"/>
    <property type="match status" value="1"/>
</dbReference>
<accession>A0A437JDI1</accession>
<comment type="subcellular location">
    <subcellularLocation>
        <location evidence="9 10">Cytoplasm</location>
    </subcellularLocation>
</comment>
<reference evidence="11 12" key="1">
    <citation type="submission" date="2019-01" db="EMBL/GenBank/DDBJ databases">
        <authorList>
            <person name="Chen W.-M."/>
        </authorList>
    </citation>
    <scope>NUCLEOTIDE SEQUENCE [LARGE SCALE GENOMIC DNA]</scope>
    <source>
        <strain evidence="11 12">TLA-22</strain>
    </source>
</reference>
<keyword evidence="5 9" id="KW-0350">Heme biosynthesis</keyword>
<dbReference type="SUPFAM" id="SSF53800">
    <property type="entry name" value="Chelatase"/>
    <property type="match status" value="1"/>
</dbReference>
<dbReference type="OrthoDB" id="9809741at2"/>
<dbReference type="PROSITE" id="PS00534">
    <property type="entry name" value="FERROCHELATASE"/>
    <property type="match status" value="1"/>
</dbReference>
<comment type="pathway">
    <text evidence="9 10">Porphyrin-containing compound metabolism; protoheme biosynthesis; protoheme from protoporphyrin-IX: step 1/1.</text>
</comment>
<dbReference type="GO" id="GO:0004325">
    <property type="term" value="F:ferrochelatase activity"/>
    <property type="evidence" value="ECO:0007669"/>
    <property type="project" value="UniProtKB-UniRule"/>
</dbReference>
<keyword evidence="12" id="KW-1185">Reference proteome</keyword>
<dbReference type="Proteomes" id="UP000282977">
    <property type="component" value="Unassembled WGS sequence"/>
</dbReference>
<evidence type="ECO:0000256" key="10">
    <source>
        <dbReference type="RuleBase" id="RU000607"/>
    </source>
</evidence>
<dbReference type="Pfam" id="PF00762">
    <property type="entry name" value="Ferrochelatase"/>
    <property type="match status" value="1"/>
</dbReference>
<evidence type="ECO:0000256" key="2">
    <source>
        <dbReference type="ARBA" id="ARBA00022490"/>
    </source>
</evidence>
<dbReference type="EMBL" id="RZUL01000001">
    <property type="protein sequence ID" value="RVT43682.1"/>
    <property type="molecule type" value="Genomic_DNA"/>
</dbReference>
<keyword evidence="2 9" id="KW-0963">Cytoplasm</keyword>
<name>A0A437JDI1_9SPHN</name>
<dbReference type="GO" id="GO:0046872">
    <property type="term" value="F:metal ion binding"/>
    <property type="evidence" value="ECO:0007669"/>
    <property type="project" value="UniProtKB-KW"/>
</dbReference>
<sequence>MSSAPPDYPALPIPPDHPPVASSRIGLLVVNLGTPDGPDVASVKRYLLEFLSDRRVVEIPPIVWQPLLRGLILNTRPKRSAAAYAKVWMPEGSPLAVYTRRTAEAMQAHLGTGILVDWAMRYGNPSIADRLQAMKDAGCDRILLAPLYPQYSGATTATANDAAFAAMATMRWQPAVRTLPPYHDDPAYIDALKTSIERHLATLDFAPDLLVASFHGMPERTLHMGDPYHCQCRKTARLLSEAMGRDIAVTFQSRFGRAKWLEPATDATLEAMPEKGIASVAIFTPGFSADCLETLEEIAMEGRETFLAAGGKDFAYLPCLNADTEAITLYARLFSRELAGWWNTNGTII</sequence>
<keyword evidence="6 9" id="KW-0456">Lyase</keyword>
<dbReference type="PANTHER" id="PTHR11108:SF1">
    <property type="entry name" value="FERROCHELATASE, MITOCHONDRIAL"/>
    <property type="match status" value="1"/>
</dbReference>
<keyword evidence="4 9" id="KW-0408">Iron</keyword>
<comment type="catalytic activity">
    <reaction evidence="9 10">
        <text>heme b + 2 H(+) = protoporphyrin IX + Fe(2+)</text>
        <dbReference type="Rhea" id="RHEA:22584"/>
        <dbReference type="ChEBI" id="CHEBI:15378"/>
        <dbReference type="ChEBI" id="CHEBI:29033"/>
        <dbReference type="ChEBI" id="CHEBI:57306"/>
        <dbReference type="ChEBI" id="CHEBI:60344"/>
        <dbReference type="EC" id="4.98.1.1"/>
    </reaction>
</comment>
<organism evidence="11 12">
    <name type="scientific">Sphingobium algorifonticola</name>
    <dbReference type="NCBI Taxonomy" id="2008318"/>
    <lineage>
        <taxon>Bacteria</taxon>
        <taxon>Pseudomonadati</taxon>
        <taxon>Pseudomonadota</taxon>
        <taxon>Alphaproteobacteria</taxon>
        <taxon>Sphingomonadales</taxon>
        <taxon>Sphingomonadaceae</taxon>
        <taxon>Sphingobium</taxon>
    </lineage>
</organism>
<dbReference type="CDD" id="cd03411">
    <property type="entry name" value="Ferrochelatase_N"/>
    <property type="match status" value="1"/>
</dbReference>
<dbReference type="EC" id="4.98.1.1" evidence="9 10"/>
<evidence type="ECO:0000313" key="12">
    <source>
        <dbReference type="Proteomes" id="UP000282977"/>
    </source>
</evidence>
<protein>
    <recommendedName>
        <fullName evidence="9 10">Ferrochelatase</fullName>
        <ecNumber evidence="9 10">4.98.1.1</ecNumber>
    </recommendedName>
    <alternativeName>
        <fullName evidence="9">Heme synthase</fullName>
    </alternativeName>
    <alternativeName>
        <fullName evidence="9">Protoheme ferro-lyase</fullName>
    </alternativeName>
</protein>
<dbReference type="FunFam" id="3.40.50.1400:FF:000002">
    <property type="entry name" value="Ferrochelatase"/>
    <property type="match status" value="1"/>
</dbReference>
<feature type="binding site" evidence="9">
    <location>
        <position position="215"/>
    </location>
    <ligand>
        <name>Fe(2+)</name>
        <dbReference type="ChEBI" id="CHEBI:29033"/>
    </ligand>
</feature>
<comment type="function">
    <text evidence="9 10">Catalyzes the ferrous insertion into protoporphyrin IX.</text>
</comment>
<proteinExistence type="inferred from homology"/>
<evidence type="ECO:0000256" key="6">
    <source>
        <dbReference type="ARBA" id="ARBA00023239"/>
    </source>
</evidence>
<dbReference type="NCBIfam" id="TIGR00109">
    <property type="entry name" value="hemH"/>
    <property type="match status" value="1"/>
</dbReference>
<evidence type="ECO:0000313" key="11">
    <source>
        <dbReference type="EMBL" id="RVT43682.1"/>
    </source>
</evidence>
<dbReference type="InterPro" id="IPR001015">
    <property type="entry name" value="Ferrochelatase"/>
</dbReference>
<evidence type="ECO:0000256" key="1">
    <source>
        <dbReference type="ARBA" id="ARBA00007718"/>
    </source>
</evidence>
<comment type="catalytic activity">
    <reaction evidence="8">
        <text>Fe-coproporphyrin III + 2 H(+) = coproporphyrin III + Fe(2+)</text>
        <dbReference type="Rhea" id="RHEA:49572"/>
        <dbReference type="ChEBI" id="CHEBI:15378"/>
        <dbReference type="ChEBI" id="CHEBI:29033"/>
        <dbReference type="ChEBI" id="CHEBI:68438"/>
        <dbReference type="ChEBI" id="CHEBI:131725"/>
        <dbReference type="EC" id="4.99.1.9"/>
    </reaction>
    <physiologicalReaction direction="right-to-left" evidence="8">
        <dbReference type="Rhea" id="RHEA:49574"/>
    </physiologicalReaction>
</comment>
<dbReference type="Gene3D" id="3.40.50.1400">
    <property type="match status" value="2"/>
</dbReference>
<feature type="binding site" evidence="9">
    <location>
        <position position="293"/>
    </location>
    <ligand>
        <name>Fe(2+)</name>
        <dbReference type="ChEBI" id="CHEBI:29033"/>
    </ligand>
</feature>
<dbReference type="InterPro" id="IPR019772">
    <property type="entry name" value="Ferrochelatase_AS"/>
</dbReference>
<gene>
    <name evidence="9" type="primary">hemH</name>
    <name evidence="11" type="ORF">ENE74_03490</name>
</gene>
<evidence type="ECO:0000256" key="9">
    <source>
        <dbReference type="HAMAP-Rule" id="MF_00323"/>
    </source>
</evidence>
<evidence type="ECO:0000256" key="8">
    <source>
        <dbReference type="ARBA" id="ARBA00024536"/>
    </source>
</evidence>
<evidence type="ECO:0000256" key="3">
    <source>
        <dbReference type="ARBA" id="ARBA00022723"/>
    </source>
</evidence>
<dbReference type="CDD" id="cd00419">
    <property type="entry name" value="Ferrochelatase_C"/>
    <property type="match status" value="1"/>
</dbReference>
<dbReference type="UniPathway" id="UPA00252">
    <property type="reaction ID" value="UER00325"/>
</dbReference>
<evidence type="ECO:0000256" key="5">
    <source>
        <dbReference type="ARBA" id="ARBA00023133"/>
    </source>
</evidence>
<dbReference type="InterPro" id="IPR033644">
    <property type="entry name" value="Ferrochelatase_C"/>
</dbReference>